<reference evidence="1" key="1">
    <citation type="submission" date="2021-02" db="EMBL/GenBank/DDBJ databases">
        <authorList>
            <consortium name="DOE Joint Genome Institute"/>
            <person name="Ahrendt S."/>
            <person name="Looney B.P."/>
            <person name="Miyauchi S."/>
            <person name="Morin E."/>
            <person name="Drula E."/>
            <person name="Courty P.E."/>
            <person name="Chicoki N."/>
            <person name="Fauchery L."/>
            <person name="Kohler A."/>
            <person name="Kuo A."/>
            <person name="Labutti K."/>
            <person name="Pangilinan J."/>
            <person name="Lipzen A."/>
            <person name="Riley R."/>
            <person name="Andreopoulos W."/>
            <person name="He G."/>
            <person name="Johnson J."/>
            <person name="Barry K.W."/>
            <person name="Grigoriev I.V."/>
            <person name="Nagy L."/>
            <person name="Hibbett D."/>
            <person name="Henrissat B."/>
            <person name="Matheny P.B."/>
            <person name="Labbe J."/>
            <person name="Martin F."/>
        </authorList>
    </citation>
    <scope>NUCLEOTIDE SEQUENCE</scope>
    <source>
        <strain evidence="1">EC-137</strain>
    </source>
</reference>
<comment type="caution">
    <text evidence="1">The sequence shown here is derived from an EMBL/GenBank/DDBJ whole genome shotgun (WGS) entry which is preliminary data.</text>
</comment>
<sequence length="345" mass="36819">MSTNAAWRFPSPGAGISALRKVSESRPTPEPHQYLVRIRAVSLNYRDVGIIAGGFVMPAKENLILGGDLAGEIVEVGSSATKFKVGDHVTSISNLEYYYGPLVGSFPALGRSVDGALQEYRAFDEMALIRSPSYLSYEELSCFPIAGVTAWTALLGGSSPLRPGQTALLQGTGGVSMFGLQIARAAGAKTVITSSSDEKLELAKKLGATHVVNYKKTPAWDEEVKRVTNGVGAHQIIDIVGVSEIERCFGAVAYGGTINSLGVVGGISSSKLVNVPLLAMKTGSQLRGTVIGPKQHFEELLAFAEVHEIRPYISKIFEFGQVPEAFEYLKSGQHFGKVVVRIGSE</sequence>
<protein>
    <submittedName>
        <fullName evidence="1">NAD-P-binding protein</fullName>
    </submittedName>
</protein>
<proteinExistence type="predicted"/>
<dbReference type="Proteomes" id="UP000814128">
    <property type="component" value="Unassembled WGS sequence"/>
</dbReference>
<organism evidence="1 2">
    <name type="scientific">Vararia minispora EC-137</name>
    <dbReference type="NCBI Taxonomy" id="1314806"/>
    <lineage>
        <taxon>Eukaryota</taxon>
        <taxon>Fungi</taxon>
        <taxon>Dikarya</taxon>
        <taxon>Basidiomycota</taxon>
        <taxon>Agaricomycotina</taxon>
        <taxon>Agaricomycetes</taxon>
        <taxon>Russulales</taxon>
        <taxon>Lachnocladiaceae</taxon>
        <taxon>Vararia</taxon>
    </lineage>
</organism>
<name>A0ACB8QLX0_9AGAM</name>
<reference evidence="1" key="2">
    <citation type="journal article" date="2022" name="New Phytol.">
        <title>Evolutionary transition to the ectomycorrhizal habit in the genomes of a hyperdiverse lineage of mushroom-forming fungi.</title>
        <authorList>
            <person name="Looney B."/>
            <person name="Miyauchi S."/>
            <person name="Morin E."/>
            <person name="Drula E."/>
            <person name="Courty P.E."/>
            <person name="Kohler A."/>
            <person name="Kuo A."/>
            <person name="LaButti K."/>
            <person name="Pangilinan J."/>
            <person name="Lipzen A."/>
            <person name="Riley R."/>
            <person name="Andreopoulos W."/>
            <person name="He G."/>
            <person name="Johnson J."/>
            <person name="Nolan M."/>
            <person name="Tritt A."/>
            <person name="Barry K.W."/>
            <person name="Grigoriev I.V."/>
            <person name="Nagy L.G."/>
            <person name="Hibbett D."/>
            <person name="Henrissat B."/>
            <person name="Matheny P.B."/>
            <person name="Labbe J."/>
            <person name="Martin F.M."/>
        </authorList>
    </citation>
    <scope>NUCLEOTIDE SEQUENCE</scope>
    <source>
        <strain evidence="1">EC-137</strain>
    </source>
</reference>
<keyword evidence="2" id="KW-1185">Reference proteome</keyword>
<evidence type="ECO:0000313" key="1">
    <source>
        <dbReference type="EMBL" id="KAI0032642.1"/>
    </source>
</evidence>
<evidence type="ECO:0000313" key="2">
    <source>
        <dbReference type="Proteomes" id="UP000814128"/>
    </source>
</evidence>
<accession>A0ACB8QLX0</accession>
<gene>
    <name evidence="1" type="ORF">K488DRAFT_85684</name>
</gene>
<dbReference type="EMBL" id="MU273540">
    <property type="protein sequence ID" value="KAI0032642.1"/>
    <property type="molecule type" value="Genomic_DNA"/>
</dbReference>